<organism evidence="2 3">
    <name type="scientific">Qipengyuania atrilutea</name>
    <dbReference type="NCBI Taxonomy" id="2744473"/>
    <lineage>
        <taxon>Bacteria</taxon>
        <taxon>Pseudomonadati</taxon>
        <taxon>Pseudomonadota</taxon>
        <taxon>Alphaproteobacteria</taxon>
        <taxon>Sphingomonadales</taxon>
        <taxon>Erythrobacteraceae</taxon>
        <taxon>Qipengyuania</taxon>
    </lineage>
</organism>
<accession>A0A850H508</accession>
<evidence type="ECO:0008006" key="4">
    <source>
        <dbReference type="Google" id="ProtNLM"/>
    </source>
</evidence>
<feature type="signal peptide" evidence="1">
    <location>
        <begin position="1"/>
        <end position="22"/>
    </location>
</feature>
<dbReference type="PROSITE" id="PS51257">
    <property type="entry name" value="PROKAR_LIPOPROTEIN"/>
    <property type="match status" value="1"/>
</dbReference>
<evidence type="ECO:0000313" key="3">
    <source>
        <dbReference type="Proteomes" id="UP000561438"/>
    </source>
</evidence>
<feature type="chain" id="PRO_5032910280" description="Peptidase inhibitor I78 family protein" evidence="1">
    <location>
        <begin position="23"/>
        <end position="109"/>
    </location>
</feature>
<dbReference type="Proteomes" id="UP000561438">
    <property type="component" value="Unassembled WGS sequence"/>
</dbReference>
<gene>
    <name evidence="2" type="ORF">HUV48_04130</name>
</gene>
<protein>
    <recommendedName>
        <fullName evidence="4">Peptidase inhibitor I78 family protein</fullName>
    </recommendedName>
</protein>
<dbReference type="InterPro" id="IPR021719">
    <property type="entry name" value="Prot_inh_I78"/>
</dbReference>
<reference evidence="2 3" key="1">
    <citation type="submission" date="2020-06" db="EMBL/GenBank/DDBJ databases">
        <title>Altererythrobacter sp. HHU K3-1.</title>
        <authorList>
            <person name="Zhang D."/>
            <person name="Xue H."/>
        </authorList>
    </citation>
    <scope>NUCLEOTIDE SEQUENCE [LARGE SCALE GENOMIC DNA]</scope>
    <source>
        <strain evidence="2 3">HHU K3-1</strain>
    </source>
</reference>
<name>A0A850H508_9SPHN</name>
<keyword evidence="3" id="KW-1185">Reference proteome</keyword>
<evidence type="ECO:0000313" key="2">
    <source>
        <dbReference type="EMBL" id="NVD44205.1"/>
    </source>
</evidence>
<dbReference type="PANTHER" id="PTHR39600">
    <property type="entry name" value="PEPTIDASE INHIBITOR I78 FAMILY PROTEIN"/>
    <property type="match status" value="1"/>
</dbReference>
<sequence length="109" mass="11946">MRLLAALLLPAATLGCTTPQKAEDDAPLSEAERNVRLFEDALAACKPAAMQHWVGEPYSDAMKNAAFDDAGAKEVRVIRPGDPVSMDYLTGRINIELDRQDRAVRFRCG</sequence>
<evidence type="ECO:0000256" key="1">
    <source>
        <dbReference type="SAM" id="SignalP"/>
    </source>
</evidence>
<dbReference type="AlphaFoldDB" id="A0A850H508"/>
<dbReference type="PANTHER" id="PTHR39600:SF1">
    <property type="entry name" value="PEPTIDASE INHIBITOR I78 FAMILY PROTEIN"/>
    <property type="match status" value="1"/>
</dbReference>
<comment type="caution">
    <text evidence="2">The sequence shown here is derived from an EMBL/GenBank/DDBJ whole genome shotgun (WGS) entry which is preliminary data.</text>
</comment>
<dbReference type="Gene3D" id="3.30.10.10">
    <property type="entry name" value="Trypsin Inhibitor V, subunit A"/>
    <property type="match status" value="1"/>
</dbReference>
<keyword evidence="1" id="KW-0732">Signal</keyword>
<proteinExistence type="predicted"/>
<dbReference type="EMBL" id="JABWGV010000001">
    <property type="protein sequence ID" value="NVD44205.1"/>
    <property type="molecule type" value="Genomic_DNA"/>
</dbReference>
<dbReference type="Pfam" id="PF11720">
    <property type="entry name" value="Inhibitor_I78"/>
    <property type="match status" value="1"/>
</dbReference>
<dbReference type="RefSeq" id="WP_176266470.1">
    <property type="nucleotide sequence ID" value="NZ_JABWGV010000001.1"/>
</dbReference>